<sequence>MKIITSFFLLFSCTIFAQKHYTFDYAIEYKRYCKKACDDETFFFLTNSKDNSYFVRLTNKDSLEYKILFIDQNGNSSRTSVFKDSLHLAEYINIPCNNVGKYRNPYKKRVKDYDFENLKDTLINGEYYSFYKFKYLKGERKKRRKKIGELQYIIQDSTEFHTPILYLATAYEEWLQKKNIPNGIIKEKIHLGYKNDTLYKEKLVRYKKINKTIVIQDSCNNSH</sequence>
<reference evidence="2 3" key="1">
    <citation type="submission" date="2018-06" db="EMBL/GenBank/DDBJ databases">
        <title>Genomic Encyclopedia of Archaeal and Bacterial Type Strains, Phase II (KMG-II): from individual species to whole genera.</title>
        <authorList>
            <person name="Goeker M."/>
        </authorList>
    </citation>
    <scope>NUCLEOTIDE SEQUENCE [LARGE SCALE GENOMIC DNA]</scope>
    <source>
        <strain evidence="2 3">DSM 15361</strain>
    </source>
</reference>
<evidence type="ECO:0000313" key="3">
    <source>
        <dbReference type="Proteomes" id="UP000249542"/>
    </source>
</evidence>
<evidence type="ECO:0000313" key="2">
    <source>
        <dbReference type="EMBL" id="PZW44031.1"/>
    </source>
</evidence>
<dbReference type="EMBL" id="QKYV01000001">
    <property type="protein sequence ID" value="PZW44031.1"/>
    <property type="molecule type" value="Genomic_DNA"/>
</dbReference>
<evidence type="ECO:0000256" key="1">
    <source>
        <dbReference type="SAM" id="SignalP"/>
    </source>
</evidence>
<dbReference type="Proteomes" id="UP000249542">
    <property type="component" value="Unassembled WGS sequence"/>
</dbReference>
<proteinExistence type="predicted"/>
<evidence type="ECO:0008006" key="4">
    <source>
        <dbReference type="Google" id="ProtNLM"/>
    </source>
</evidence>
<comment type="caution">
    <text evidence="2">The sequence shown here is derived from an EMBL/GenBank/DDBJ whole genome shotgun (WGS) entry which is preliminary data.</text>
</comment>
<accession>A0A2W7IAY5</accession>
<dbReference type="AlphaFoldDB" id="A0A2W7IAY5"/>
<feature type="chain" id="PRO_5016142133" description="GLPGLI family protein" evidence="1">
    <location>
        <begin position="18"/>
        <end position="223"/>
    </location>
</feature>
<keyword evidence="3" id="KW-1185">Reference proteome</keyword>
<feature type="signal peptide" evidence="1">
    <location>
        <begin position="1"/>
        <end position="17"/>
    </location>
</feature>
<keyword evidence="1" id="KW-0732">Signal</keyword>
<protein>
    <recommendedName>
        <fullName evidence="4">GLPGLI family protein</fullName>
    </recommendedName>
</protein>
<name>A0A2W7IAY5_9FLAO</name>
<gene>
    <name evidence="2" type="ORF">LX95_00360</name>
</gene>
<dbReference type="RefSeq" id="WP_111539705.1">
    <property type="nucleotide sequence ID" value="NZ_QKYV01000001.1"/>
</dbReference>
<organism evidence="2 3">
    <name type="scientific">Mesonia algae</name>
    <dbReference type="NCBI Taxonomy" id="213248"/>
    <lineage>
        <taxon>Bacteria</taxon>
        <taxon>Pseudomonadati</taxon>
        <taxon>Bacteroidota</taxon>
        <taxon>Flavobacteriia</taxon>
        <taxon>Flavobacteriales</taxon>
        <taxon>Flavobacteriaceae</taxon>
        <taxon>Mesonia</taxon>
    </lineage>
</organism>